<evidence type="ECO:0000256" key="1">
    <source>
        <dbReference type="SAM" id="Phobius"/>
    </source>
</evidence>
<sequence length="212" mass="24910">MAQNDANTIRLIFSLYYLYHFKFNLISIYKTIAIMSVVLDRVVESHRRADEALSRVEVTYGNPEITVDQQSRLLVYRESLGLFIWTFFVMAVINPEWYSNQIICMILSMALIVSLYDFVQFKWFYRHPENNKDHYHEWYLALVRMDKLFCGIGLVGVEHLILNLLGWTGPTIVTSAFSTIICLSSMVTPELIWFLKMSSPDASRARNERRRF</sequence>
<feature type="transmembrane region" description="Helical" evidence="1">
    <location>
        <begin position="74"/>
        <end position="93"/>
    </location>
</feature>
<proteinExistence type="predicted"/>
<evidence type="ECO:0000313" key="2">
    <source>
        <dbReference type="EMBL" id="KAG0022577.1"/>
    </source>
</evidence>
<feature type="transmembrane region" description="Helical" evidence="1">
    <location>
        <begin position="99"/>
        <end position="119"/>
    </location>
</feature>
<dbReference type="AlphaFoldDB" id="A0A9P6N3S5"/>
<name>A0A9P6N3S5_9FUNG</name>
<keyword evidence="3" id="KW-1185">Reference proteome</keyword>
<dbReference type="Proteomes" id="UP000703661">
    <property type="component" value="Unassembled WGS sequence"/>
</dbReference>
<keyword evidence="1" id="KW-1133">Transmembrane helix</keyword>
<keyword evidence="1" id="KW-0472">Membrane</keyword>
<feature type="transmembrane region" description="Helical" evidence="1">
    <location>
        <begin position="172"/>
        <end position="195"/>
    </location>
</feature>
<feature type="transmembrane region" description="Helical" evidence="1">
    <location>
        <begin position="148"/>
        <end position="166"/>
    </location>
</feature>
<comment type="caution">
    <text evidence="2">The sequence shown here is derived from an EMBL/GenBank/DDBJ whole genome shotgun (WGS) entry which is preliminary data.</text>
</comment>
<evidence type="ECO:0000313" key="3">
    <source>
        <dbReference type="Proteomes" id="UP000703661"/>
    </source>
</evidence>
<organism evidence="2 3">
    <name type="scientific">Entomortierella chlamydospora</name>
    <dbReference type="NCBI Taxonomy" id="101097"/>
    <lineage>
        <taxon>Eukaryota</taxon>
        <taxon>Fungi</taxon>
        <taxon>Fungi incertae sedis</taxon>
        <taxon>Mucoromycota</taxon>
        <taxon>Mortierellomycotina</taxon>
        <taxon>Mortierellomycetes</taxon>
        <taxon>Mortierellales</taxon>
        <taxon>Mortierellaceae</taxon>
        <taxon>Entomortierella</taxon>
    </lineage>
</organism>
<keyword evidence="1" id="KW-0812">Transmembrane</keyword>
<dbReference type="EMBL" id="JAAAID010000098">
    <property type="protein sequence ID" value="KAG0022577.1"/>
    <property type="molecule type" value="Genomic_DNA"/>
</dbReference>
<gene>
    <name evidence="2" type="ORF">BGZ80_011723</name>
</gene>
<protein>
    <submittedName>
        <fullName evidence="2">Uncharacterized protein</fullName>
    </submittedName>
</protein>
<accession>A0A9P6N3S5</accession>
<reference evidence="2" key="1">
    <citation type="journal article" date="2020" name="Fungal Divers.">
        <title>Resolving the Mortierellaceae phylogeny through synthesis of multi-gene phylogenetics and phylogenomics.</title>
        <authorList>
            <person name="Vandepol N."/>
            <person name="Liber J."/>
            <person name="Desiro A."/>
            <person name="Na H."/>
            <person name="Kennedy M."/>
            <person name="Barry K."/>
            <person name="Grigoriev I.V."/>
            <person name="Miller A.N."/>
            <person name="O'Donnell K."/>
            <person name="Stajich J.E."/>
            <person name="Bonito G."/>
        </authorList>
    </citation>
    <scope>NUCLEOTIDE SEQUENCE</scope>
    <source>
        <strain evidence="2">NRRL 2769</strain>
    </source>
</reference>